<name>A0A317MSJ0_9GAMM</name>
<organism evidence="3 4">
    <name type="scientific">Plasticicumulans acidivorans</name>
    <dbReference type="NCBI Taxonomy" id="886464"/>
    <lineage>
        <taxon>Bacteria</taxon>
        <taxon>Pseudomonadati</taxon>
        <taxon>Pseudomonadota</taxon>
        <taxon>Gammaproteobacteria</taxon>
        <taxon>Candidatus Competibacteraceae</taxon>
        <taxon>Plasticicumulans</taxon>
    </lineage>
</organism>
<dbReference type="Pfam" id="PF14403">
    <property type="entry name" value="CP_ATPgrasp_2"/>
    <property type="match status" value="1"/>
</dbReference>
<accession>A0A317MSJ0</accession>
<dbReference type="Pfam" id="PF04168">
    <property type="entry name" value="Alpha-E"/>
    <property type="match status" value="1"/>
</dbReference>
<dbReference type="InterPro" id="IPR025841">
    <property type="entry name" value="CP_ATPgrasp_2"/>
</dbReference>
<comment type="caution">
    <text evidence="3">The sequence shown here is derived from an EMBL/GenBank/DDBJ whole genome shotgun (WGS) entry which is preliminary data.</text>
</comment>
<dbReference type="AlphaFoldDB" id="A0A317MSJ0"/>
<dbReference type="RefSeq" id="WP_170123620.1">
    <property type="nucleotide sequence ID" value="NZ_QGTJ01000008.1"/>
</dbReference>
<dbReference type="InterPro" id="IPR051680">
    <property type="entry name" value="ATP-dep_Glu-Cys_Ligase-2"/>
</dbReference>
<gene>
    <name evidence="3" type="ORF">C7443_10869</name>
</gene>
<keyword evidence="4" id="KW-1185">Reference proteome</keyword>
<evidence type="ECO:0000313" key="4">
    <source>
        <dbReference type="Proteomes" id="UP000246569"/>
    </source>
</evidence>
<dbReference type="SUPFAM" id="SSF56059">
    <property type="entry name" value="Glutathione synthetase ATP-binding domain-like"/>
    <property type="match status" value="1"/>
</dbReference>
<proteinExistence type="predicted"/>
<feature type="domain" description="Circularly permuted ATP-grasp type 2" evidence="2">
    <location>
        <begin position="92"/>
        <end position="462"/>
    </location>
</feature>
<reference evidence="3 4" key="1">
    <citation type="submission" date="2018-05" db="EMBL/GenBank/DDBJ databases">
        <title>Genomic Encyclopedia of Type Strains, Phase IV (KMG-IV): sequencing the most valuable type-strain genomes for metagenomic binning, comparative biology and taxonomic classification.</title>
        <authorList>
            <person name="Goeker M."/>
        </authorList>
    </citation>
    <scope>NUCLEOTIDE SEQUENCE [LARGE SCALE GENOMIC DNA]</scope>
    <source>
        <strain evidence="3 4">DSM 23606</strain>
    </source>
</reference>
<evidence type="ECO:0000259" key="1">
    <source>
        <dbReference type="Pfam" id="PF04168"/>
    </source>
</evidence>
<dbReference type="PANTHER" id="PTHR34595">
    <property type="entry name" value="BLR5612 PROTEIN"/>
    <property type="match status" value="1"/>
</dbReference>
<feature type="domain" description="DUF403" evidence="1">
    <location>
        <begin position="510"/>
        <end position="829"/>
    </location>
</feature>
<evidence type="ECO:0000313" key="3">
    <source>
        <dbReference type="EMBL" id="PWV60140.1"/>
    </source>
</evidence>
<sequence length="842" mass="93701">MIEAQMKPTAVETLLADYPLPQDGRWDVLLRPDGSLRPGWDYILGQLAELGVSELQPRYEEAQRLLRENGVTFNAYEDSRGANRAWSVDPIPLPIEGSDWAEVEAGVAQRTRLFDRLLADLYGPRTVLRRGVLPPELVHAHPGFLHPAWNSLPEGHAWLVCHGVDIARDEYGHWVALGDRAQAPSGEGYALENRITLARALPTVYREAPLQRLASFLETERATLARLAARHLDSPNVVLLTPGPGSQGYFEHAYLANYLSISLVQGEDLVVRDGRVWLKTLGGLQAVDVILRRVTDAWCDPLELRGDSVLGVPGLLSAVREGGVTLANALGCGAMENPGLLPFLPALARELLGEELRLPSVASWWCGREQDCDQVLGSLDRLLVHYLPDRTRIDGARLDEPGRQRLRERIRNAPHLFVAQERIRPATAPVWADGRIVAEPVTLRAFSVLAEDGYRVMPGALAWATPEGAPSGQGGITKDVWVLADAPQPHVSLLRQAHGPIIVTRDGADLPSRVADNLFWLGRYGERYDILSRLLREALQRLVERGEEAGDDSCLKELLTALMLDVGEVEAGPRGRYLALRRTLLSMFDDQRENGLREMFAGMLRNGRAVRDHLGDDSFRVLNRLRDNLQQLPSPPSISGARKALDEHLTLIAAFFGLCNETMPHHYGWRFLDIGRFVERTLNTLNLLEVVFVRAKHPGLPLWEVLLSTTDNMTAYRRRYRSALHPNAILDLLLFDEDNPRSVGYLLRRLARQIQRLPQPSGTPYRSAEERLILQAQSTLQLVDIEALAASIREGEEEGGSGGHLLAELLASLMAPLSELSDALTHSHFSHSETPRQLIDML</sequence>
<dbReference type="InterPro" id="IPR007296">
    <property type="entry name" value="DUF403"/>
</dbReference>
<evidence type="ECO:0000259" key="2">
    <source>
        <dbReference type="Pfam" id="PF14403"/>
    </source>
</evidence>
<dbReference type="Gene3D" id="3.40.50.11290">
    <property type="match status" value="1"/>
</dbReference>
<dbReference type="Proteomes" id="UP000246569">
    <property type="component" value="Unassembled WGS sequence"/>
</dbReference>
<protein>
    <submittedName>
        <fullName evidence="3">Putative circularly permuted ATP-grasp superfamily protein</fullName>
    </submittedName>
</protein>
<dbReference type="EMBL" id="QGTJ01000008">
    <property type="protein sequence ID" value="PWV60140.1"/>
    <property type="molecule type" value="Genomic_DNA"/>
</dbReference>
<dbReference type="PANTHER" id="PTHR34595:SF2">
    <property type="entry name" value="BLR2978 PROTEIN"/>
    <property type="match status" value="1"/>
</dbReference>